<gene>
    <name evidence="1" type="ORF">KO481_15625</name>
</gene>
<reference evidence="1 2" key="1">
    <citation type="submission" date="2021-06" db="EMBL/GenBank/DDBJ databases">
        <title>Actinomycetes sequencing.</title>
        <authorList>
            <person name="Shan Q."/>
        </authorList>
    </citation>
    <scope>NUCLEOTIDE SEQUENCE [LARGE SCALE GENOMIC DNA]</scope>
    <source>
        <strain evidence="1 2">NEAU-G5</strain>
    </source>
</reference>
<evidence type="ECO:0000313" key="1">
    <source>
        <dbReference type="EMBL" id="MBU3062949.1"/>
    </source>
</evidence>
<accession>A0ABS6AY59</accession>
<dbReference type="Proteomes" id="UP000733379">
    <property type="component" value="Unassembled WGS sequence"/>
</dbReference>
<organism evidence="1 2">
    <name type="scientific">Nocardia albiluteola</name>
    <dbReference type="NCBI Taxonomy" id="2842303"/>
    <lineage>
        <taxon>Bacteria</taxon>
        <taxon>Bacillati</taxon>
        <taxon>Actinomycetota</taxon>
        <taxon>Actinomycetes</taxon>
        <taxon>Mycobacteriales</taxon>
        <taxon>Nocardiaceae</taxon>
        <taxon>Nocardia</taxon>
    </lineage>
</organism>
<name>A0ABS6AY59_9NOCA</name>
<protein>
    <submittedName>
        <fullName evidence="1">Transposase</fullName>
    </submittedName>
</protein>
<sequence>MYINMLPQQVLAERAWANRLTDEDRWGLTALFWSNINPYGTFRLRGQAS</sequence>
<comment type="caution">
    <text evidence="1">The sequence shown here is derived from an EMBL/GenBank/DDBJ whole genome shotgun (WGS) entry which is preliminary data.</text>
</comment>
<dbReference type="EMBL" id="JAHKNI010000004">
    <property type="protein sequence ID" value="MBU3062949.1"/>
    <property type="molecule type" value="Genomic_DNA"/>
</dbReference>
<proteinExistence type="predicted"/>
<evidence type="ECO:0000313" key="2">
    <source>
        <dbReference type="Proteomes" id="UP000733379"/>
    </source>
</evidence>
<keyword evidence="2" id="KW-1185">Reference proteome</keyword>
<dbReference type="RefSeq" id="WP_215917813.1">
    <property type="nucleotide sequence ID" value="NZ_JAHKNI010000004.1"/>
</dbReference>